<sequence length="278" mass="31986">MMQLVLVEEVYVEALQVKHPIIDWEIHTEGQRTYWKIIRLGGNTIVYQFFADMLKHFDRKDLNQLWTLVKENLSIRQATSDKEKELWVELKRLFEPDVEDQLDEFPLLKDFPTASEERFPLLRKRDATAEEVCTADEDKVSEKYPIAIAPVLPTEEPENSLSIRDEHLDTIPETKLDKVIKSSVEDLALIPSESEGILDSICDVPLSDKTHFDAESDLIESLLTRDTSIVYSLKIDSLLEEFAGELAHSDPIPPGIDETNSDPKDDIRFIEQLLYDDT</sequence>
<dbReference type="EMBL" id="BKCJ010002520">
    <property type="protein sequence ID" value="GEU49123.1"/>
    <property type="molecule type" value="Genomic_DNA"/>
</dbReference>
<organism evidence="1">
    <name type="scientific">Tanacetum cinerariifolium</name>
    <name type="common">Dalmatian daisy</name>
    <name type="synonym">Chrysanthemum cinerariifolium</name>
    <dbReference type="NCBI Taxonomy" id="118510"/>
    <lineage>
        <taxon>Eukaryota</taxon>
        <taxon>Viridiplantae</taxon>
        <taxon>Streptophyta</taxon>
        <taxon>Embryophyta</taxon>
        <taxon>Tracheophyta</taxon>
        <taxon>Spermatophyta</taxon>
        <taxon>Magnoliopsida</taxon>
        <taxon>eudicotyledons</taxon>
        <taxon>Gunneridae</taxon>
        <taxon>Pentapetalae</taxon>
        <taxon>asterids</taxon>
        <taxon>campanulids</taxon>
        <taxon>Asterales</taxon>
        <taxon>Asteraceae</taxon>
        <taxon>Asteroideae</taxon>
        <taxon>Anthemideae</taxon>
        <taxon>Anthemidinae</taxon>
        <taxon>Tanacetum</taxon>
    </lineage>
</organism>
<evidence type="ECO:0000313" key="1">
    <source>
        <dbReference type="EMBL" id="GEU49123.1"/>
    </source>
</evidence>
<reference evidence="1" key="1">
    <citation type="journal article" date="2019" name="Sci. Rep.">
        <title>Draft genome of Tanacetum cinerariifolium, the natural source of mosquito coil.</title>
        <authorList>
            <person name="Yamashiro T."/>
            <person name="Shiraishi A."/>
            <person name="Satake H."/>
            <person name="Nakayama K."/>
        </authorList>
    </citation>
    <scope>NUCLEOTIDE SEQUENCE</scope>
</reference>
<comment type="caution">
    <text evidence="1">The sequence shown here is derived from an EMBL/GenBank/DDBJ whole genome shotgun (WGS) entry which is preliminary data.</text>
</comment>
<proteinExistence type="predicted"/>
<gene>
    <name evidence="1" type="ORF">Tci_021101</name>
</gene>
<name>A0A6L2KI21_TANCI</name>
<accession>A0A6L2KI21</accession>
<protein>
    <submittedName>
        <fullName evidence="1">Uncharacterized protein</fullName>
    </submittedName>
</protein>
<dbReference type="AlphaFoldDB" id="A0A6L2KI21"/>